<dbReference type="Proteomes" id="UP001241656">
    <property type="component" value="Chromosome"/>
</dbReference>
<sequence length="102" mass="11481">MMATKNKNLTSLDELIDKEYGKKGTEKRKVFEKGFEDFKYGTLIHQARLDQGMTQEQLAKKCGTNKGYISKVENNISDVRLSTLQRIIEVGLGGKLELGISL</sequence>
<evidence type="ECO:0000313" key="2">
    <source>
        <dbReference type="EMBL" id="WHF51823.1"/>
    </source>
</evidence>
<dbReference type="CDD" id="cd00093">
    <property type="entry name" value="HTH_XRE"/>
    <property type="match status" value="1"/>
</dbReference>
<dbReference type="Gene3D" id="1.10.260.40">
    <property type="entry name" value="lambda repressor-like DNA-binding domains"/>
    <property type="match status" value="1"/>
</dbReference>
<name>A0ABY8RCY5_9FLAO</name>
<organism evidence="2 3">
    <name type="scientific">Chryseobacterium gotjawalense</name>
    <dbReference type="NCBI Taxonomy" id="3042315"/>
    <lineage>
        <taxon>Bacteria</taxon>
        <taxon>Pseudomonadati</taxon>
        <taxon>Bacteroidota</taxon>
        <taxon>Flavobacteriia</taxon>
        <taxon>Flavobacteriales</taxon>
        <taxon>Weeksellaceae</taxon>
        <taxon>Chryseobacterium group</taxon>
        <taxon>Chryseobacterium</taxon>
    </lineage>
</organism>
<evidence type="ECO:0000313" key="3">
    <source>
        <dbReference type="Proteomes" id="UP001241656"/>
    </source>
</evidence>
<keyword evidence="3" id="KW-1185">Reference proteome</keyword>
<protein>
    <submittedName>
        <fullName evidence="2">Helix-turn-helix transcriptional regulator</fullName>
    </submittedName>
</protein>
<dbReference type="PROSITE" id="PS50943">
    <property type="entry name" value="HTH_CROC1"/>
    <property type="match status" value="1"/>
</dbReference>
<proteinExistence type="predicted"/>
<reference evidence="2 3" key="1">
    <citation type="submission" date="2023-05" db="EMBL/GenBank/DDBJ databases">
        <title>Genomic insight into Chryseobacterium sp. wdc7 isolated forest soil (Gotjawal).</title>
        <authorList>
            <person name="Park S.-J."/>
        </authorList>
    </citation>
    <scope>NUCLEOTIDE SEQUENCE [LARGE SCALE GENOMIC DNA]</scope>
    <source>
        <strain evidence="3">wdc7</strain>
    </source>
</reference>
<dbReference type="InterPro" id="IPR001387">
    <property type="entry name" value="Cro/C1-type_HTH"/>
</dbReference>
<dbReference type="InterPro" id="IPR010982">
    <property type="entry name" value="Lambda_DNA-bd_dom_sf"/>
</dbReference>
<accession>A0ABY8RCY5</accession>
<feature type="domain" description="HTH cro/C1-type" evidence="1">
    <location>
        <begin position="44"/>
        <end position="90"/>
    </location>
</feature>
<dbReference type="Pfam" id="PF01381">
    <property type="entry name" value="HTH_3"/>
    <property type="match status" value="1"/>
</dbReference>
<gene>
    <name evidence="2" type="ORF">QGN23_00755</name>
</gene>
<dbReference type="SMART" id="SM00530">
    <property type="entry name" value="HTH_XRE"/>
    <property type="match status" value="1"/>
</dbReference>
<dbReference type="SUPFAM" id="SSF47413">
    <property type="entry name" value="lambda repressor-like DNA-binding domains"/>
    <property type="match status" value="1"/>
</dbReference>
<dbReference type="EMBL" id="CP124855">
    <property type="protein sequence ID" value="WHF51823.1"/>
    <property type="molecule type" value="Genomic_DNA"/>
</dbReference>
<dbReference type="RefSeq" id="WP_282905143.1">
    <property type="nucleotide sequence ID" value="NZ_CP124855.1"/>
</dbReference>
<evidence type="ECO:0000259" key="1">
    <source>
        <dbReference type="PROSITE" id="PS50943"/>
    </source>
</evidence>